<comment type="similarity">
    <text evidence="2 10">Belongs to the class I-like SAM-binding methyltransferase superfamily. RsmB/NOP family.</text>
</comment>
<feature type="compositionally biased region" description="Low complexity" evidence="11">
    <location>
        <begin position="515"/>
        <end position="525"/>
    </location>
</feature>
<dbReference type="OrthoDB" id="6093671at2759"/>
<feature type="active site" description="Nucleophile" evidence="10">
    <location>
        <position position="352"/>
    </location>
</feature>
<evidence type="ECO:0000313" key="13">
    <source>
        <dbReference type="EMBL" id="RPA76763.1"/>
    </source>
</evidence>
<feature type="compositionally biased region" description="Basic and acidic residues" evidence="11">
    <location>
        <begin position="493"/>
        <end position="514"/>
    </location>
</feature>
<proteinExistence type="inferred from homology"/>
<dbReference type="Pfam" id="PF25376">
    <property type="entry name" value="Pre-PUA_NSUN2"/>
    <property type="match status" value="1"/>
</dbReference>
<dbReference type="Gene3D" id="3.40.50.150">
    <property type="entry name" value="Vaccinia Virus protein VP39"/>
    <property type="match status" value="1"/>
</dbReference>
<dbReference type="PROSITE" id="PS01153">
    <property type="entry name" value="NOL1_NOP2_SUN"/>
    <property type="match status" value="1"/>
</dbReference>
<dbReference type="GO" id="GO:0030488">
    <property type="term" value="P:tRNA methylation"/>
    <property type="evidence" value="ECO:0007669"/>
    <property type="project" value="UniProtKB-ARBA"/>
</dbReference>
<dbReference type="PRINTS" id="PR02008">
    <property type="entry name" value="RCMTFAMILY"/>
</dbReference>
<evidence type="ECO:0000256" key="11">
    <source>
        <dbReference type="SAM" id="MobiDB-lite"/>
    </source>
</evidence>
<evidence type="ECO:0000256" key="8">
    <source>
        <dbReference type="ARBA" id="ARBA00022884"/>
    </source>
</evidence>
<dbReference type="Proteomes" id="UP000275078">
    <property type="component" value="Unassembled WGS sequence"/>
</dbReference>
<organism evidence="13 14">
    <name type="scientific">Ascobolus immersus RN42</name>
    <dbReference type="NCBI Taxonomy" id="1160509"/>
    <lineage>
        <taxon>Eukaryota</taxon>
        <taxon>Fungi</taxon>
        <taxon>Dikarya</taxon>
        <taxon>Ascomycota</taxon>
        <taxon>Pezizomycotina</taxon>
        <taxon>Pezizomycetes</taxon>
        <taxon>Pezizales</taxon>
        <taxon>Ascobolaceae</taxon>
        <taxon>Ascobolus</taxon>
    </lineage>
</organism>
<dbReference type="PRINTS" id="PR02011">
    <property type="entry name" value="RCMTNCL1"/>
</dbReference>
<dbReference type="STRING" id="1160509.A0A3N4HSD8"/>
<sequence>MARGKKFGRGRKGGNRGGNRAGGRSEGKDDRDNNEKWGTYKEIVQENEIFEKYYKEGGLIPENEWEEFWGTLKKQLPTTFRFTGSKGHADNVLATLKDVHIPHLKGLTWDGEQVEAPEPIAWYPEGRAYKFNVGKSTIRRCPPFKSFQRFLVAETSCGNISRQEEVSMIPPLFLDVQPWHAVLDMCAAPGSKTAQLMELLHAGEEAAIEEAARQHAAGNTGFEPKGLDHGRATGLIVANDVEYKRAHMLVHQTKRLNSPNIIITNNDATSYPSMIENILHRPDGSWKREFLKFDRVLADVPCSGDGTPRKNYNVWKDWKPNGAMNLHATQVKILIRGLQLLKPGGRIVYSTCSMNPIENEAVVAAAIERCGGADKVQLVDVSDQMPELKRIPGLKGGWKVMSNQGEWWNTYEDALASETGKKLADNNKLWKSWWYTAPEEEEKRVLLERTLRIYPHLQDTGGFYVAVLEKKADIKVGDIRASTATSGAATPAEEVKTEETTEEIKTEETTEVIKTEAAPEAPAPTAAPALAHLKKEDIHTPTHHHGPPDAPPHSPKKRHLEPVEVSPEAIAKRVKLEKESSPTPTPAPHNTEKALEKAADTKPAQKQNNRGGTNGGEEHFVYLAPDHEVLKEIYEFYHISPAFPRDRFLVRNAEGNPTRSIYYTCSLARSILTHNTSAASSAKFIHSGVKMFVKQDVQDPSTCRWRIQNEGMPILVGWMGDERTITATKRETVHTLLKELFCKETGVEEIKDRVLSIGMGCCVLKVLPTEGEDGFKDAMILPLWKSRHTINLMLPKEERKAMLARIFQDYSEILDSTGKNKQDKKDAEATEVKAEGEVEADAVEVLKEVEQEAAADADSDAEVAVAEEEGFVIVDAPETTDVAMEDAQKP</sequence>
<dbReference type="GO" id="GO:0000049">
    <property type="term" value="F:tRNA binding"/>
    <property type="evidence" value="ECO:0007669"/>
    <property type="project" value="UniProtKB-KW"/>
</dbReference>
<keyword evidence="3" id="KW-0820">tRNA-binding</keyword>
<evidence type="ECO:0000259" key="12">
    <source>
        <dbReference type="PROSITE" id="PS51686"/>
    </source>
</evidence>
<dbReference type="InterPro" id="IPR023270">
    <property type="entry name" value="RCMT_NCL1"/>
</dbReference>
<keyword evidence="9" id="KW-0539">Nucleus</keyword>
<dbReference type="InterPro" id="IPR057286">
    <property type="entry name" value="PUA_NSUN2"/>
</dbReference>
<dbReference type="Pfam" id="PF25378">
    <property type="entry name" value="PUA_NSUN2"/>
    <property type="match status" value="1"/>
</dbReference>
<dbReference type="Pfam" id="PF01189">
    <property type="entry name" value="Methyltr_RsmB-F"/>
    <property type="match status" value="1"/>
</dbReference>
<keyword evidence="14" id="KW-1185">Reference proteome</keyword>
<dbReference type="PROSITE" id="PS51686">
    <property type="entry name" value="SAM_MT_RSMB_NOP"/>
    <property type="match status" value="1"/>
</dbReference>
<evidence type="ECO:0000256" key="1">
    <source>
        <dbReference type="ARBA" id="ARBA00004123"/>
    </source>
</evidence>
<feature type="region of interest" description="Disordered" evidence="11">
    <location>
        <begin position="483"/>
        <end position="525"/>
    </location>
</feature>
<evidence type="ECO:0000256" key="6">
    <source>
        <dbReference type="ARBA" id="ARBA00022691"/>
    </source>
</evidence>
<keyword evidence="8 10" id="KW-0694">RNA-binding</keyword>
<evidence type="ECO:0000256" key="7">
    <source>
        <dbReference type="ARBA" id="ARBA00022694"/>
    </source>
</evidence>
<dbReference type="InterPro" id="IPR029063">
    <property type="entry name" value="SAM-dependent_MTases_sf"/>
</dbReference>
<protein>
    <submittedName>
        <fullName evidence="13">S-adenosyl-L-methionine-dependent methyltransferase</fullName>
    </submittedName>
</protein>
<feature type="compositionally biased region" description="Basic and acidic residues" evidence="11">
    <location>
        <begin position="590"/>
        <end position="600"/>
    </location>
</feature>
<feature type="compositionally biased region" description="Low complexity" evidence="11">
    <location>
        <begin position="483"/>
        <end position="492"/>
    </location>
</feature>
<evidence type="ECO:0000256" key="4">
    <source>
        <dbReference type="ARBA" id="ARBA00022603"/>
    </source>
</evidence>
<dbReference type="SUPFAM" id="SSF53335">
    <property type="entry name" value="S-adenosyl-L-methionine-dependent methyltransferases"/>
    <property type="match status" value="1"/>
</dbReference>
<evidence type="ECO:0000313" key="14">
    <source>
        <dbReference type="Proteomes" id="UP000275078"/>
    </source>
</evidence>
<evidence type="ECO:0000256" key="9">
    <source>
        <dbReference type="ARBA" id="ARBA00023242"/>
    </source>
</evidence>
<dbReference type="AlphaFoldDB" id="A0A3N4HSD8"/>
<feature type="compositionally biased region" description="Basic and acidic residues" evidence="11">
    <location>
        <begin position="23"/>
        <end position="38"/>
    </location>
</feature>
<feature type="domain" description="SAM-dependent MTase RsmB/NOP-type" evidence="12">
    <location>
        <begin position="68"/>
        <end position="471"/>
    </location>
</feature>
<dbReference type="GO" id="GO:0005634">
    <property type="term" value="C:nucleus"/>
    <property type="evidence" value="ECO:0007669"/>
    <property type="project" value="UniProtKB-SubCell"/>
</dbReference>
<reference evidence="13 14" key="1">
    <citation type="journal article" date="2018" name="Nat. Ecol. Evol.">
        <title>Pezizomycetes genomes reveal the molecular basis of ectomycorrhizal truffle lifestyle.</title>
        <authorList>
            <person name="Murat C."/>
            <person name="Payen T."/>
            <person name="Noel B."/>
            <person name="Kuo A."/>
            <person name="Morin E."/>
            <person name="Chen J."/>
            <person name="Kohler A."/>
            <person name="Krizsan K."/>
            <person name="Balestrini R."/>
            <person name="Da Silva C."/>
            <person name="Montanini B."/>
            <person name="Hainaut M."/>
            <person name="Levati E."/>
            <person name="Barry K.W."/>
            <person name="Belfiori B."/>
            <person name="Cichocki N."/>
            <person name="Clum A."/>
            <person name="Dockter R.B."/>
            <person name="Fauchery L."/>
            <person name="Guy J."/>
            <person name="Iotti M."/>
            <person name="Le Tacon F."/>
            <person name="Lindquist E.A."/>
            <person name="Lipzen A."/>
            <person name="Malagnac F."/>
            <person name="Mello A."/>
            <person name="Molinier V."/>
            <person name="Miyauchi S."/>
            <person name="Poulain J."/>
            <person name="Riccioni C."/>
            <person name="Rubini A."/>
            <person name="Sitrit Y."/>
            <person name="Splivallo R."/>
            <person name="Traeger S."/>
            <person name="Wang M."/>
            <person name="Zifcakova L."/>
            <person name="Wipf D."/>
            <person name="Zambonelli A."/>
            <person name="Paolocci F."/>
            <person name="Nowrousian M."/>
            <person name="Ottonello S."/>
            <person name="Baldrian P."/>
            <person name="Spatafora J.W."/>
            <person name="Henrissat B."/>
            <person name="Nagy L.G."/>
            <person name="Aury J.M."/>
            <person name="Wincker P."/>
            <person name="Grigoriev I.V."/>
            <person name="Bonfante P."/>
            <person name="Martin F.M."/>
        </authorList>
    </citation>
    <scope>NUCLEOTIDE SEQUENCE [LARGE SCALE GENOMIC DNA]</scope>
    <source>
        <strain evidence="13 14">RN42</strain>
    </source>
</reference>
<dbReference type="GO" id="GO:0016428">
    <property type="term" value="F:tRNA (cytidine-5-)-methyltransferase activity"/>
    <property type="evidence" value="ECO:0007669"/>
    <property type="project" value="InterPro"/>
</dbReference>
<keyword evidence="4 10" id="KW-0489">Methyltransferase</keyword>
<feature type="region of interest" description="Disordered" evidence="11">
    <location>
        <begin position="575"/>
        <end position="617"/>
    </location>
</feature>
<feature type="region of interest" description="Disordered" evidence="11">
    <location>
        <begin position="1"/>
        <end position="38"/>
    </location>
</feature>
<dbReference type="InterPro" id="IPR001678">
    <property type="entry name" value="MeTrfase_RsmB-F_NOP2_dom"/>
</dbReference>
<accession>A0A3N4HSD8</accession>
<keyword evidence="5 10" id="KW-0808">Transferase</keyword>
<feature type="compositionally biased region" description="Basic residues" evidence="11">
    <location>
        <begin position="1"/>
        <end position="14"/>
    </location>
</feature>
<dbReference type="PANTHER" id="PTHR22808:SF1">
    <property type="entry name" value="RNA CYTOSINE-C(5)-METHYLTRANSFERASE NSUN2-RELATED"/>
    <property type="match status" value="1"/>
</dbReference>
<dbReference type="PANTHER" id="PTHR22808">
    <property type="entry name" value="NCL1 YEAST -RELATED NOL1/NOP2/FMU SUN DOMAIN-CONTAINING"/>
    <property type="match status" value="1"/>
</dbReference>
<feature type="binding site" evidence="10">
    <location>
        <position position="240"/>
    </location>
    <ligand>
        <name>S-adenosyl-L-methionine</name>
        <dbReference type="ChEBI" id="CHEBI:59789"/>
    </ligand>
</feature>
<feature type="binding site" evidence="10">
    <location>
        <position position="267"/>
    </location>
    <ligand>
        <name>S-adenosyl-L-methionine</name>
        <dbReference type="ChEBI" id="CHEBI:59789"/>
    </ligand>
</feature>
<feature type="region of interest" description="Disordered" evidence="11">
    <location>
        <begin position="539"/>
        <end position="563"/>
    </location>
</feature>
<comment type="subcellular location">
    <subcellularLocation>
        <location evidence="1">Nucleus</location>
    </subcellularLocation>
</comment>
<evidence type="ECO:0000256" key="3">
    <source>
        <dbReference type="ARBA" id="ARBA00022555"/>
    </source>
</evidence>
<evidence type="ECO:0000256" key="5">
    <source>
        <dbReference type="ARBA" id="ARBA00022679"/>
    </source>
</evidence>
<gene>
    <name evidence="13" type="ORF">BJ508DRAFT_417462</name>
</gene>
<dbReference type="InterPro" id="IPR049560">
    <property type="entry name" value="MeTrfase_RsmB-F_NOP2_cat"/>
</dbReference>
<evidence type="ECO:0000256" key="2">
    <source>
        <dbReference type="ARBA" id="ARBA00007494"/>
    </source>
</evidence>
<feature type="binding site" evidence="10">
    <location>
        <position position="299"/>
    </location>
    <ligand>
        <name>S-adenosyl-L-methionine</name>
        <dbReference type="ChEBI" id="CHEBI:59789"/>
    </ligand>
</feature>
<dbReference type="InterPro" id="IPR023267">
    <property type="entry name" value="RCMT"/>
</dbReference>
<keyword evidence="6 10" id="KW-0949">S-adenosyl-L-methionine</keyword>
<dbReference type="EMBL" id="ML119738">
    <property type="protein sequence ID" value="RPA76763.1"/>
    <property type="molecule type" value="Genomic_DNA"/>
</dbReference>
<dbReference type="GO" id="GO:0005737">
    <property type="term" value="C:cytoplasm"/>
    <property type="evidence" value="ECO:0007669"/>
    <property type="project" value="TreeGrafter"/>
</dbReference>
<evidence type="ECO:0000256" key="10">
    <source>
        <dbReference type="PROSITE-ProRule" id="PRU01023"/>
    </source>
</evidence>
<name>A0A3N4HSD8_ASCIM</name>
<keyword evidence="7" id="KW-0819">tRNA processing</keyword>
<dbReference type="InterPro" id="IPR057285">
    <property type="entry name" value="Pre-PUA_NSUN2"/>
</dbReference>
<dbReference type="InterPro" id="IPR018314">
    <property type="entry name" value="RsmB/NOL1/NOP2-like_CS"/>
</dbReference>
<feature type="binding site" evidence="10">
    <location>
        <begin position="186"/>
        <end position="192"/>
    </location>
    <ligand>
        <name>S-adenosyl-L-methionine</name>
        <dbReference type="ChEBI" id="CHEBI:59789"/>
    </ligand>
</feature>